<feature type="domain" description="UvrD-like helicase C-terminal" evidence="3">
    <location>
        <begin position="977"/>
        <end position="1024"/>
    </location>
</feature>
<dbReference type="PANTHER" id="PTHR43788">
    <property type="entry name" value="DNA2/NAM7 HELICASE FAMILY MEMBER"/>
    <property type="match status" value="1"/>
</dbReference>
<keyword evidence="5" id="KW-1185">Reference proteome</keyword>
<dbReference type="GO" id="GO:0005524">
    <property type="term" value="F:ATP binding"/>
    <property type="evidence" value="ECO:0007669"/>
    <property type="project" value="UniProtKB-KW"/>
</dbReference>
<dbReference type="AlphaFoldDB" id="A0A1Y6K627"/>
<dbReference type="SUPFAM" id="SSF52540">
    <property type="entry name" value="P-loop containing nucleoside triphosphate hydrolases"/>
    <property type="match status" value="2"/>
</dbReference>
<dbReference type="EMBL" id="LT859958">
    <property type="protein sequence ID" value="SMX54049.1"/>
    <property type="molecule type" value="Genomic_DNA"/>
</dbReference>
<dbReference type="InterPro" id="IPR050534">
    <property type="entry name" value="Coronavir_polyprotein_1ab"/>
</dbReference>
<accession>A0A1Y6K627</accession>
<dbReference type="GO" id="GO:0008854">
    <property type="term" value="F:exodeoxyribonuclease V activity"/>
    <property type="evidence" value="ECO:0007669"/>
    <property type="project" value="UniProtKB-EC"/>
</dbReference>
<dbReference type="Proteomes" id="UP000195514">
    <property type="component" value="Chromosome I"/>
</dbReference>
<evidence type="ECO:0000256" key="1">
    <source>
        <dbReference type="ARBA" id="ARBA00022741"/>
    </source>
</evidence>
<dbReference type="Gene3D" id="2.30.30.940">
    <property type="match status" value="1"/>
</dbReference>
<evidence type="ECO:0000259" key="3">
    <source>
        <dbReference type="Pfam" id="PF13538"/>
    </source>
</evidence>
<reference evidence="5" key="1">
    <citation type="submission" date="2017-05" db="EMBL/GenBank/DDBJ databases">
        <authorList>
            <person name="Kirkegaard R."/>
            <person name="Mcilroy J S."/>
        </authorList>
    </citation>
    <scope>NUCLEOTIDE SEQUENCE [LARGE SCALE GENOMIC DNA]</scope>
</reference>
<dbReference type="CDD" id="cd18809">
    <property type="entry name" value="SF1_C_RecD"/>
    <property type="match status" value="1"/>
</dbReference>
<dbReference type="GO" id="GO:0003678">
    <property type="term" value="F:DNA helicase activity"/>
    <property type="evidence" value="ECO:0007669"/>
    <property type="project" value="UniProtKB-ARBA"/>
</dbReference>
<dbReference type="Pfam" id="PF13604">
    <property type="entry name" value="AAA_30"/>
    <property type="match status" value="1"/>
</dbReference>
<evidence type="ECO:0000313" key="4">
    <source>
        <dbReference type="EMBL" id="SMX54049.1"/>
    </source>
</evidence>
<organism evidence="4 5">
    <name type="scientific">Candidatus Brevifilum fermentans</name>
    <dbReference type="NCBI Taxonomy" id="1986204"/>
    <lineage>
        <taxon>Bacteria</taxon>
        <taxon>Bacillati</taxon>
        <taxon>Chloroflexota</taxon>
        <taxon>Anaerolineae</taxon>
        <taxon>Anaerolineales</taxon>
        <taxon>Anaerolineaceae</taxon>
        <taxon>Candidatus Brevifilum</taxon>
    </lineage>
</organism>
<dbReference type="PANTHER" id="PTHR43788:SF6">
    <property type="entry name" value="DNA HELICASE B"/>
    <property type="match status" value="1"/>
</dbReference>
<keyword evidence="1" id="KW-0547">Nucleotide-binding</keyword>
<dbReference type="Pfam" id="PF13538">
    <property type="entry name" value="UvrD_C_2"/>
    <property type="match status" value="1"/>
</dbReference>
<dbReference type="KEGG" id="abat:CFX1CAM_0984"/>
<dbReference type="RefSeq" id="WP_087861933.1">
    <property type="nucleotide sequence ID" value="NZ_LT859958.1"/>
</dbReference>
<proteinExistence type="predicted"/>
<name>A0A1Y6K627_9CHLR</name>
<sequence length="1204" mass="137385">MVHLSVRLAWNDIGWNGCICKEPHLNASCIGNETIRDERDDNLEREFAETHISKLDGWKPPCSRDILTYSSIGTQFTHSDPLHRKFLKPVQEEVSPYTSLPAPYRWLREETFRDICEAENLSIRLGDNSEKTTGWVYEPDRQLALLNQYWGKIKEGEGHSLIFFYVKENPVDEESPRLITGVGRLKKVGPQLFFEGTDSSQGHRYPIWTRAITQDYPNQGFRIPYQEYIQLEEDPKRIACYVPRESILQFSFVSEHITDDQAVGILERLIQSVHVIDQDKKVPGPWKRHLEWLDRCLEDVWASRGPYPGIGPVLNYLGFPQGMAFHRIELRNFVKEGKDPWHYVKAILNDQQQPPLKYMESFKQAKLRWKSFGRKPVRQELLDTLVKFELTCEQIRRIMNVDERKNAGIVATDEELIANPYFICESDLGSLKSNPISLDTIDRGMLPEGNFSYILSRSEQIAQDDSRRVRAVATTVLKEAAESGDTVLSVSELFEKIRARFPERRECKPDREIFEAEAEFHRQVLWLSFDEEPILAALRNLRDFESEITELIKRRVKRTNSPSTPPINWDAALSEAFGEPRTEREKAAHAEKILALETLFTQRISVLTGSAGTGKTSALRVFLDCLEKSEGRLSVRLLAPTGKARVRLSSATKRNSFTIHQFLLSLDWFLPDIFVLKPQGGGQVAPTTVIIDECSMVPTDLMGVLFRAIKMDMVQRLVLVGDPNQLPPIGPGRPFVDIINWLRENHPQCVAMLKTSMRIADDSDVGLGKSCGLAFADGYRDDLINPADDEILSDVARGIKKEDLEVHFWDDQDELKETIRKCLADVGIGDEGDYASFNQSLGITSKPGQQPHWKDAERWQLLSPLKGKGFGTEELNRMIQFGYRRGLITAAQTKPNIPRPFGNQQIVWSDKVIQIKNQKRFGWPRETGLDYVANGEIGIVTGTGKKQDGSYLQVGFSTQNGVTYRYSGVEVENVLELAYALTVHKSQGSDFEIVFLIIPKEAQTLSRELVYTGLTRFRKKLVLLIEGDTGTLEKLRLPEYSDTHLRNTMMFSLSLRAEDDRVLYPESLIHRTSVGVPVRSKSEVIVADTLTRLGITWEYERKLATPGDPRNFRLPDFTIGYEGDILYWEHLGMLTVPSYREGWERKRCWYEEQMGIPVIGEDVEAPQVEPGQFPIVITSRDNDDGGIDVPKIEGLIRKYILLEN</sequence>
<gene>
    <name evidence="4" type="ORF">CFX1CAM_0984</name>
</gene>
<keyword evidence="2" id="KW-0067">ATP-binding</keyword>
<evidence type="ECO:0000256" key="2">
    <source>
        <dbReference type="ARBA" id="ARBA00022840"/>
    </source>
</evidence>
<dbReference type="CDD" id="cd17933">
    <property type="entry name" value="DEXSc_RecD-like"/>
    <property type="match status" value="1"/>
</dbReference>
<dbReference type="EC" id="3.1.11.5" evidence="4"/>
<keyword evidence="4" id="KW-0378">Hydrolase</keyword>
<evidence type="ECO:0000313" key="5">
    <source>
        <dbReference type="Proteomes" id="UP000195514"/>
    </source>
</evidence>
<dbReference type="InterPro" id="IPR027785">
    <property type="entry name" value="UvrD-like_helicase_C"/>
</dbReference>
<protein>
    <submittedName>
        <fullName evidence="4">Exodeoxyribonuclease V</fullName>
        <ecNumber evidence="4">3.1.11.5</ecNumber>
    </submittedName>
</protein>
<dbReference type="InterPro" id="IPR027417">
    <property type="entry name" value="P-loop_NTPase"/>
</dbReference>
<dbReference type="OrthoDB" id="9803432at2"/>
<dbReference type="Gene3D" id="3.40.50.300">
    <property type="entry name" value="P-loop containing nucleotide triphosphate hydrolases"/>
    <property type="match status" value="2"/>
</dbReference>